<comment type="caution">
    <text evidence="5">The sequence shown here is derived from an EMBL/GenBank/DDBJ whole genome shotgun (WGS) entry which is preliminary data.</text>
</comment>
<gene>
    <name evidence="5" type="ORF">Q8791_10525</name>
</gene>
<comment type="subcellular location">
    <subcellularLocation>
        <location evidence="1">Golgi apparatus membrane</location>
        <topology evidence="1">Peripheral membrane protein</topology>
        <orientation evidence="1">Cytoplasmic side</orientation>
    </subcellularLocation>
</comment>
<keyword evidence="6" id="KW-1185">Reference proteome</keyword>
<evidence type="ECO:0000256" key="4">
    <source>
        <dbReference type="ARBA" id="ARBA00023136"/>
    </source>
</evidence>
<dbReference type="EMBL" id="JAUZMY010000008">
    <property type="protein sequence ID" value="MEE2037653.1"/>
    <property type="molecule type" value="Genomic_DNA"/>
</dbReference>
<name>A0ABU7K5X3_9ACTN</name>
<keyword evidence="4" id="KW-0472">Membrane</keyword>
<dbReference type="InterPro" id="IPR008628">
    <property type="entry name" value="GPP34-like"/>
</dbReference>
<evidence type="ECO:0000313" key="6">
    <source>
        <dbReference type="Proteomes" id="UP001356095"/>
    </source>
</evidence>
<organism evidence="5 6">
    <name type="scientific">Nocardiopsis codii</name>
    <dbReference type="NCBI Taxonomy" id="3065942"/>
    <lineage>
        <taxon>Bacteria</taxon>
        <taxon>Bacillati</taxon>
        <taxon>Actinomycetota</taxon>
        <taxon>Actinomycetes</taxon>
        <taxon>Streptosporangiales</taxon>
        <taxon>Nocardiopsidaceae</taxon>
        <taxon>Nocardiopsis</taxon>
    </lineage>
</organism>
<keyword evidence="2" id="KW-0333">Golgi apparatus</keyword>
<dbReference type="Pfam" id="PF05719">
    <property type="entry name" value="GPP34"/>
    <property type="match status" value="1"/>
</dbReference>
<proteinExistence type="predicted"/>
<dbReference type="Gene3D" id="1.10.3630.10">
    <property type="entry name" value="yeast vps74-n-term truncation variant domain like"/>
    <property type="match status" value="1"/>
</dbReference>
<evidence type="ECO:0000256" key="2">
    <source>
        <dbReference type="ARBA" id="ARBA00023034"/>
    </source>
</evidence>
<dbReference type="Proteomes" id="UP001356095">
    <property type="component" value="Unassembled WGS sequence"/>
</dbReference>
<keyword evidence="3" id="KW-0446">Lipid-binding</keyword>
<sequence length="233" mass="24929">MQENLLIVEELMLLLLDDDGASIAGAGTLHYTLSGAVLVELALLGRVDIDETSGGALSRLNGPIVRPVGEEPIPDPVLRAAFDVVAEREQRVQPLLLALSKNLLQTLLDRLENRGLIRKERKRVLGIFRTTRWPAEDERHEEDLRGRIRAALEDGEEPDTRTAAVIGLVYASGAMPALRPALPWNGTTVTRAKQIMEGDWGAVAVNSAVTRTAAAIAASSAAVSVGVITSTSG</sequence>
<dbReference type="RefSeq" id="WP_330091448.1">
    <property type="nucleotide sequence ID" value="NZ_JAUZMY010000008.1"/>
</dbReference>
<protein>
    <submittedName>
        <fullName evidence="5">GPP34 family phosphoprotein</fullName>
    </submittedName>
</protein>
<accession>A0ABU7K5X3</accession>
<evidence type="ECO:0000256" key="3">
    <source>
        <dbReference type="ARBA" id="ARBA00023121"/>
    </source>
</evidence>
<evidence type="ECO:0000256" key="1">
    <source>
        <dbReference type="ARBA" id="ARBA00004255"/>
    </source>
</evidence>
<reference evidence="5 6" key="1">
    <citation type="submission" date="2023-08" db="EMBL/GenBank/DDBJ databases">
        <authorList>
            <person name="Girao M."/>
            <person name="Carvalho M.F."/>
        </authorList>
    </citation>
    <scope>NUCLEOTIDE SEQUENCE [LARGE SCALE GENOMIC DNA]</scope>
    <source>
        <strain evidence="5 6">CT-R113</strain>
    </source>
</reference>
<dbReference type="InterPro" id="IPR038261">
    <property type="entry name" value="GPP34-like_sf"/>
</dbReference>
<evidence type="ECO:0000313" key="5">
    <source>
        <dbReference type="EMBL" id="MEE2037653.1"/>
    </source>
</evidence>